<proteinExistence type="predicted"/>
<organism evidence="1">
    <name type="scientific">Anguilla anguilla</name>
    <name type="common">European freshwater eel</name>
    <name type="synonym">Muraena anguilla</name>
    <dbReference type="NCBI Taxonomy" id="7936"/>
    <lineage>
        <taxon>Eukaryota</taxon>
        <taxon>Metazoa</taxon>
        <taxon>Chordata</taxon>
        <taxon>Craniata</taxon>
        <taxon>Vertebrata</taxon>
        <taxon>Euteleostomi</taxon>
        <taxon>Actinopterygii</taxon>
        <taxon>Neopterygii</taxon>
        <taxon>Teleostei</taxon>
        <taxon>Anguilliformes</taxon>
        <taxon>Anguillidae</taxon>
        <taxon>Anguilla</taxon>
    </lineage>
</organism>
<dbReference type="AlphaFoldDB" id="A0A0E9U5L7"/>
<reference evidence="1" key="1">
    <citation type="submission" date="2014-11" db="EMBL/GenBank/DDBJ databases">
        <authorList>
            <person name="Amaro Gonzalez C."/>
        </authorList>
    </citation>
    <scope>NUCLEOTIDE SEQUENCE</scope>
</reference>
<reference evidence="1" key="2">
    <citation type="journal article" date="2015" name="Fish Shellfish Immunol.">
        <title>Early steps in the European eel (Anguilla anguilla)-Vibrio vulnificus interaction in the gills: Role of the RtxA13 toxin.</title>
        <authorList>
            <person name="Callol A."/>
            <person name="Pajuelo D."/>
            <person name="Ebbesson L."/>
            <person name="Teles M."/>
            <person name="MacKenzie S."/>
            <person name="Amaro C."/>
        </authorList>
    </citation>
    <scope>NUCLEOTIDE SEQUENCE</scope>
</reference>
<protein>
    <submittedName>
        <fullName evidence="1">Uncharacterized protein</fullName>
    </submittedName>
</protein>
<evidence type="ECO:0000313" key="1">
    <source>
        <dbReference type="EMBL" id="JAH60233.1"/>
    </source>
</evidence>
<accession>A0A0E9U5L7</accession>
<dbReference type="EMBL" id="GBXM01048344">
    <property type="protein sequence ID" value="JAH60233.1"/>
    <property type="molecule type" value="Transcribed_RNA"/>
</dbReference>
<sequence>MTNRYNYVPSCSMLLEFNNLINRKFSTTFIDQDIACYTLF</sequence>
<name>A0A0E9U5L7_ANGAN</name>